<keyword evidence="2" id="KW-1003">Cell membrane</keyword>
<dbReference type="SUPFAM" id="SSF103473">
    <property type="entry name" value="MFS general substrate transporter"/>
    <property type="match status" value="1"/>
</dbReference>
<protein>
    <recommendedName>
        <fullName evidence="9">MFS transporter</fullName>
    </recommendedName>
</protein>
<dbReference type="RefSeq" id="WP_064679611.1">
    <property type="nucleotide sequence ID" value="NZ_CP014870.1"/>
</dbReference>
<feature type="transmembrane region" description="Helical" evidence="6">
    <location>
        <begin position="178"/>
        <end position="198"/>
    </location>
</feature>
<keyword evidence="3 6" id="KW-0812">Transmembrane</keyword>
<feature type="transmembrane region" description="Helical" evidence="6">
    <location>
        <begin position="362"/>
        <end position="388"/>
    </location>
</feature>
<evidence type="ECO:0000313" key="7">
    <source>
        <dbReference type="EMBL" id="ANJ58156.1"/>
    </source>
</evidence>
<sequence>MALDIELETDELSYRKLLGQPNFTRFFLSQVLVSVGDGFFGVLVTFLALSMGASASTLGIVAFCVTFPRGILGILGGAVADQYDRRKLMVFCDVVRGSGVLILALLLFMNALDIFFLTLIGAVVTSTYALSKPASKAYVPSIVEKKELILANGLVQSVLWPCFFLGAGLVGVSGALNVAPANALIVCALIFFFSQMSLTSIKGHVTRTAARTAFSMLQQLRSGWEELLTHRALMVRITSYFLYTVSWRGTLQIALPLYAVNTLNQPATFYSSLMVACGIGELISSLIIGKLRISNNLRLAFCGEIILALALIILVVNSFTGLPALVLALIASLLIGLSATVIDIPLITAIQHEIDDDKSGKIFSYWSALGALGGSVGTLIVSGLIYFIGLQNAIIFMTAWLTLSAVVAYGIAYTKVRGEGKQ</sequence>
<evidence type="ECO:0008006" key="9">
    <source>
        <dbReference type="Google" id="ProtNLM"/>
    </source>
</evidence>
<name>A0A191YZK9_9PSED</name>
<dbReference type="GO" id="GO:0022857">
    <property type="term" value="F:transmembrane transporter activity"/>
    <property type="evidence" value="ECO:0007669"/>
    <property type="project" value="InterPro"/>
</dbReference>
<dbReference type="CDD" id="cd06173">
    <property type="entry name" value="MFS_MefA_like"/>
    <property type="match status" value="1"/>
</dbReference>
<feature type="transmembrane region" description="Helical" evidence="6">
    <location>
        <begin position="240"/>
        <end position="261"/>
    </location>
</feature>
<dbReference type="PANTHER" id="PTHR23513:SF6">
    <property type="entry name" value="MAJOR FACILITATOR SUPERFAMILY ASSOCIATED DOMAIN-CONTAINING PROTEIN"/>
    <property type="match status" value="1"/>
</dbReference>
<dbReference type="Gene3D" id="1.20.1250.20">
    <property type="entry name" value="MFS general substrate transporter like domains"/>
    <property type="match status" value="2"/>
</dbReference>
<accession>A0A191YZK9</accession>
<gene>
    <name evidence="7" type="ORF">PMA3_24505</name>
</gene>
<comment type="subcellular location">
    <subcellularLocation>
        <location evidence="1">Cell membrane</location>
        <topology evidence="1">Multi-pass membrane protein</topology>
    </subcellularLocation>
</comment>
<dbReference type="AlphaFoldDB" id="A0A191YZK9"/>
<dbReference type="GO" id="GO:0005886">
    <property type="term" value="C:plasma membrane"/>
    <property type="evidence" value="ECO:0007669"/>
    <property type="project" value="UniProtKB-SubCell"/>
</dbReference>
<feature type="transmembrane region" description="Helical" evidence="6">
    <location>
        <begin position="267"/>
        <end position="287"/>
    </location>
</feature>
<evidence type="ECO:0000256" key="4">
    <source>
        <dbReference type="ARBA" id="ARBA00022989"/>
    </source>
</evidence>
<dbReference type="InterPro" id="IPR011701">
    <property type="entry name" value="MFS"/>
</dbReference>
<feature type="transmembrane region" description="Helical" evidence="6">
    <location>
        <begin position="394"/>
        <end position="413"/>
    </location>
</feature>
<evidence type="ECO:0000256" key="1">
    <source>
        <dbReference type="ARBA" id="ARBA00004651"/>
    </source>
</evidence>
<dbReference type="EMBL" id="CP014870">
    <property type="protein sequence ID" value="ANJ58156.1"/>
    <property type="molecule type" value="Genomic_DNA"/>
</dbReference>
<dbReference type="KEGG" id="psil:PMA3_24505"/>
<organism evidence="7 8">
    <name type="scientific">Pseudomonas silesiensis</name>
    <dbReference type="NCBI Taxonomy" id="1853130"/>
    <lineage>
        <taxon>Bacteria</taxon>
        <taxon>Pseudomonadati</taxon>
        <taxon>Pseudomonadota</taxon>
        <taxon>Gammaproteobacteria</taxon>
        <taxon>Pseudomonadales</taxon>
        <taxon>Pseudomonadaceae</taxon>
        <taxon>Pseudomonas</taxon>
    </lineage>
</organism>
<dbReference type="Pfam" id="PF07690">
    <property type="entry name" value="MFS_1"/>
    <property type="match status" value="1"/>
</dbReference>
<evidence type="ECO:0000256" key="5">
    <source>
        <dbReference type="ARBA" id="ARBA00023136"/>
    </source>
</evidence>
<evidence type="ECO:0000256" key="3">
    <source>
        <dbReference type="ARBA" id="ARBA00022692"/>
    </source>
</evidence>
<dbReference type="PANTHER" id="PTHR23513">
    <property type="entry name" value="INTEGRAL MEMBRANE EFFLUX PROTEIN-RELATED"/>
    <property type="match status" value="1"/>
</dbReference>
<keyword evidence="5 6" id="KW-0472">Membrane</keyword>
<keyword evidence="8" id="KW-1185">Reference proteome</keyword>
<feature type="transmembrane region" description="Helical" evidence="6">
    <location>
        <begin position="325"/>
        <end position="350"/>
    </location>
</feature>
<evidence type="ECO:0000313" key="8">
    <source>
        <dbReference type="Proteomes" id="UP000078354"/>
    </source>
</evidence>
<reference evidence="7 8" key="1">
    <citation type="journal article" date="2018" name="Syst. Appl. Microbiol.">
        <title>Pseudomonas silesiensis sp. nov. strain A3T isolated from a biological pesticide sewage treatment plant and analysis of the complete genome sequence.</title>
        <authorList>
            <person name="Kaminski M.A."/>
            <person name="Furmanczyk E.M."/>
            <person name="Sobczak A."/>
            <person name="Dziembowski A."/>
            <person name="Lipinski L."/>
        </authorList>
    </citation>
    <scope>NUCLEOTIDE SEQUENCE [LARGE SCALE GENOMIC DNA]</scope>
    <source>
        <strain evidence="7 8">A3</strain>
    </source>
</reference>
<keyword evidence="4 6" id="KW-1133">Transmembrane helix</keyword>
<proteinExistence type="predicted"/>
<dbReference type="InterPro" id="IPR036259">
    <property type="entry name" value="MFS_trans_sf"/>
</dbReference>
<evidence type="ECO:0000256" key="6">
    <source>
        <dbReference type="SAM" id="Phobius"/>
    </source>
</evidence>
<dbReference type="STRING" id="1853130.PMA3_24505"/>
<evidence type="ECO:0000256" key="2">
    <source>
        <dbReference type="ARBA" id="ARBA00022475"/>
    </source>
</evidence>
<feature type="transmembrane region" description="Helical" evidence="6">
    <location>
        <begin position="55"/>
        <end position="76"/>
    </location>
</feature>
<dbReference type="OrthoDB" id="9803968at2"/>
<dbReference type="Proteomes" id="UP000078354">
    <property type="component" value="Chromosome"/>
</dbReference>
<feature type="transmembrane region" description="Helical" evidence="6">
    <location>
        <begin position="299"/>
        <end position="319"/>
    </location>
</feature>
<feature type="transmembrane region" description="Helical" evidence="6">
    <location>
        <begin position="26"/>
        <end position="49"/>
    </location>
</feature>